<evidence type="ECO:0000313" key="2">
    <source>
        <dbReference type="Proteomes" id="UP001595758"/>
    </source>
</evidence>
<dbReference type="EMBL" id="JBHSAB010000010">
    <property type="protein sequence ID" value="MFC3908663.1"/>
    <property type="molecule type" value="Genomic_DNA"/>
</dbReference>
<keyword evidence="2" id="KW-1185">Reference proteome</keyword>
<evidence type="ECO:0000313" key="1">
    <source>
        <dbReference type="EMBL" id="MFC3908663.1"/>
    </source>
</evidence>
<reference evidence="2" key="1">
    <citation type="journal article" date="2019" name="Int. J. Syst. Evol. Microbiol.">
        <title>The Global Catalogue of Microorganisms (GCM) 10K type strain sequencing project: providing services to taxonomists for standard genome sequencing and annotation.</title>
        <authorList>
            <consortium name="The Broad Institute Genomics Platform"/>
            <consortium name="The Broad Institute Genome Sequencing Center for Infectious Disease"/>
            <person name="Wu L."/>
            <person name="Ma J."/>
        </authorList>
    </citation>
    <scope>NUCLEOTIDE SEQUENCE [LARGE SCALE GENOMIC DNA]</scope>
    <source>
        <strain evidence="2">CCUG 59858</strain>
    </source>
</reference>
<organism evidence="1 2">
    <name type="scientific">Legionella dresdenensis</name>
    <dbReference type="NCBI Taxonomy" id="450200"/>
    <lineage>
        <taxon>Bacteria</taxon>
        <taxon>Pseudomonadati</taxon>
        <taxon>Pseudomonadota</taxon>
        <taxon>Gammaproteobacteria</taxon>
        <taxon>Legionellales</taxon>
        <taxon>Legionellaceae</taxon>
        <taxon>Legionella</taxon>
    </lineage>
</organism>
<dbReference type="RefSeq" id="WP_382342159.1">
    <property type="nucleotide sequence ID" value="NZ_JBHSAB010000010.1"/>
</dbReference>
<dbReference type="Proteomes" id="UP001595758">
    <property type="component" value="Unassembled WGS sequence"/>
</dbReference>
<comment type="caution">
    <text evidence="1">The sequence shown here is derived from an EMBL/GenBank/DDBJ whole genome shotgun (WGS) entry which is preliminary data.</text>
</comment>
<protein>
    <recommendedName>
        <fullName evidence="3">Dot/Icm T4SS effector</fullName>
    </recommendedName>
</protein>
<name>A0ABV8CEA2_9GAMM</name>
<gene>
    <name evidence="1" type="ORF">ACFORL_06180</name>
</gene>
<accession>A0ABV8CEA2</accession>
<sequence length="233" mass="25988">MMKRSSILQGYINKLSLINDSNQETAAQLAQELSQVSTTEEIEKVLADYQWRGLTQLFAFFCCGRDSLACLKSWYSDMQQLNALKQSNDLQEIIRHAGEIPHQVKPLINLLLSIGGEKSKSSLHPAYYSLLKKLTNKSVPINAVFQFLSQLTLKDIPNPAPRGSFADVTFKEANYELVAQMLFSLPPPERLGLTGEAANGILQDVLEISIYLHSPDKLYLPVPTPPAIENGLR</sequence>
<evidence type="ECO:0008006" key="3">
    <source>
        <dbReference type="Google" id="ProtNLM"/>
    </source>
</evidence>
<proteinExistence type="predicted"/>